<evidence type="ECO:0000313" key="2">
    <source>
        <dbReference type="EMBL" id="BDV44096.1"/>
    </source>
</evidence>
<dbReference type="EMBL" id="AP027151">
    <property type="protein sequence ID" value="BDV44096.1"/>
    <property type="molecule type" value="Genomic_DNA"/>
</dbReference>
<feature type="region of interest" description="Disordered" evidence="1">
    <location>
        <begin position="99"/>
        <end position="122"/>
    </location>
</feature>
<feature type="compositionally biased region" description="Basic residues" evidence="1">
    <location>
        <begin position="102"/>
        <end position="113"/>
    </location>
</feature>
<evidence type="ECO:0008006" key="4">
    <source>
        <dbReference type="Google" id="ProtNLM"/>
    </source>
</evidence>
<organism evidence="2 3">
    <name type="scientific">Geotalea uraniireducens</name>
    <dbReference type="NCBI Taxonomy" id="351604"/>
    <lineage>
        <taxon>Bacteria</taxon>
        <taxon>Pseudomonadati</taxon>
        <taxon>Thermodesulfobacteriota</taxon>
        <taxon>Desulfuromonadia</taxon>
        <taxon>Geobacterales</taxon>
        <taxon>Geobacteraceae</taxon>
        <taxon>Geotalea</taxon>
    </lineage>
</organism>
<dbReference type="Proteomes" id="UP001317705">
    <property type="component" value="Chromosome"/>
</dbReference>
<accession>A0ABM8ENS3</accession>
<name>A0ABM8ENS3_9BACT</name>
<proteinExistence type="predicted"/>
<reference evidence="2 3" key="1">
    <citation type="submission" date="2022-12" db="EMBL/GenBank/DDBJ databases">
        <title>Polyphasic characterization of Geotalea uranireducens NIT-SL11 newly isolated from a complex of sewage sludge and microbially reduced graphene oxide.</title>
        <authorList>
            <person name="Xie L."/>
            <person name="Yoshida N."/>
            <person name="Meng L."/>
        </authorList>
    </citation>
    <scope>NUCLEOTIDE SEQUENCE [LARGE SCALE GENOMIC DNA]</scope>
    <source>
        <strain evidence="2 3">NIT-SL11</strain>
    </source>
</reference>
<gene>
    <name evidence="2" type="ORF">GURASL_30190</name>
</gene>
<keyword evidence="3" id="KW-1185">Reference proteome</keyword>
<evidence type="ECO:0000313" key="3">
    <source>
        <dbReference type="Proteomes" id="UP001317705"/>
    </source>
</evidence>
<sequence>MALETMRVELTDRSLAIVGRVLRFLEAYPEDGEMRLELFLNDDKMVWDTQKVQQVTGWSNSKLQKLRATGKLSYLPENPCAYLPWILRKDLERMLVGGTFGKPKRHRRKKKAPAAKAGGVTL</sequence>
<dbReference type="RefSeq" id="WP_282000208.1">
    <property type="nucleotide sequence ID" value="NZ_AP027151.1"/>
</dbReference>
<protein>
    <recommendedName>
        <fullName evidence="4">DNA-binding protein</fullName>
    </recommendedName>
</protein>
<evidence type="ECO:0000256" key="1">
    <source>
        <dbReference type="SAM" id="MobiDB-lite"/>
    </source>
</evidence>